<dbReference type="GO" id="GO:0043295">
    <property type="term" value="F:glutathione binding"/>
    <property type="evidence" value="ECO:0007669"/>
    <property type="project" value="TreeGrafter"/>
</dbReference>
<evidence type="ECO:0000259" key="3">
    <source>
        <dbReference type="PROSITE" id="PS50404"/>
    </source>
</evidence>
<dbReference type="Gene3D" id="3.40.30.10">
    <property type="entry name" value="Glutaredoxin"/>
    <property type="match status" value="1"/>
</dbReference>
<accession>A0A3R8VCC1</accession>
<proteinExistence type="predicted"/>
<dbReference type="Gene3D" id="1.20.1050.10">
    <property type="match status" value="1"/>
</dbReference>
<organism evidence="5 6">
    <name type="scientific">Stutzerimonas xanthomarina</name>
    <dbReference type="NCBI Taxonomy" id="271420"/>
    <lineage>
        <taxon>Bacteria</taxon>
        <taxon>Pseudomonadati</taxon>
        <taxon>Pseudomonadota</taxon>
        <taxon>Gammaproteobacteria</taxon>
        <taxon>Pseudomonadales</taxon>
        <taxon>Pseudomonadaceae</taxon>
        <taxon>Stutzerimonas</taxon>
    </lineage>
</organism>
<protein>
    <recommendedName>
        <fullName evidence="1">glutathione transferase</fullName>
        <ecNumber evidence="1">2.5.1.18</ecNumber>
    </recommendedName>
</protein>
<evidence type="ECO:0000259" key="4">
    <source>
        <dbReference type="PROSITE" id="PS50405"/>
    </source>
</evidence>
<dbReference type="RefSeq" id="WP_125875567.1">
    <property type="nucleotide sequence ID" value="NZ_RHQL01000001.1"/>
</dbReference>
<feature type="domain" description="GST C-terminal" evidence="4">
    <location>
        <begin position="87"/>
        <end position="213"/>
    </location>
</feature>
<dbReference type="InterPro" id="IPR036282">
    <property type="entry name" value="Glutathione-S-Trfase_C_sf"/>
</dbReference>
<gene>
    <name evidence="5" type="ORF">EGJ28_01060</name>
</gene>
<dbReference type="AlphaFoldDB" id="A0A3R8VCC1"/>
<dbReference type="PANTHER" id="PTHR43900:SF3">
    <property type="entry name" value="GLUTATHIONE S-TRANSFERASE RHO"/>
    <property type="match status" value="1"/>
</dbReference>
<dbReference type="EMBL" id="RHQL01000001">
    <property type="protein sequence ID" value="RRV13990.1"/>
    <property type="molecule type" value="Genomic_DNA"/>
</dbReference>
<dbReference type="SFLD" id="SFLDS00019">
    <property type="entry name" value="Glutathione_Transferase_(cytos"/>
    <property type="match status" value="1"/>
</dbReference>
<sequence>MDLHIFGPGFSTLVRSVRLYCEEKELTYTYGMHLNGCPIGWRSEAHRALHPFGKVPVLLHGSTAIFETMAIFRYLDTTHPERSPTHTLAPTMLLEQWASALVTSVDASLVRNYILPIAGPNHSTTRDTETLEIARLEAEQTLAILDTQLGEQFFFCTEHWSIADALLTPMLDYLMLITKPAGLLSQWPRLRDYLERMRTRPSGCAVLQSTLAR</sequence>
<dbReference type="SFLD" id="SFLDG00358">
    <property type="entry name" value="Main_(cytGST)"/>
    <property type="match status" value="1"/>
</dbReference>
<dbReference type="EC" id="2.5.1.18" evidence="1"/>
<dbReference type="GO" id="GO:0005737">
    <property type="term" value="C:cytoplasm"/>
    <property type="evidence" value="ECO:0007669"/>
    <property type="project" value="TreeGrafter"/>
</dbReference>
<dbReference type="InterPro" id="IPR036249">
    <property type="entry name" value="Thioredoxin-like_sf"/>
</dbReference>
<dbReference type="InterPro" id="IPR004045">
    <property type="entry name" value="Glutathione_S-Trfase_N"/>
</dbReference>
<dbReference type="Proteomes" id="UP000276506">
    <property type="component" value="Unassembled WGS sequence"/>
</dbReference>
<evidence type="ECO:0000313" key="6">
    <source>
        <dbReference type="Proteomes" id="UP000276506"/>
    </source>
</evidence>
<dbReference type="SUPFAM" id="SSF47616">
    <property type="entry name" value="GST C-terminal domain-like"/>
    <property type="match status" value="1"/>
</dbReference>
<dbReference type="SUPFAM" id="SSF52833">
    <property type="entry name" value="Thioredoxin-like"/>
    <property type="match status" value="1"/>
</dbReference>
<reference evidence="5 6" key="1">
    <citation type="submission" date="2018-10" db="EMBL/GenBank/DDBJ databases">
        <title>Transmission dynamics of multidrug resistant bacteria on intensive care unit surfaces.</title>
        <authorList>
            <person name="D'Souza A.W."/>
            <person name="Potter R.F."/>
            <person name="Wallace M."/>
            <person name="Shupe A."/>
            <person name="Patel S."/>
            <person name="Sun S."/>
            <person name="Gul D."/>
            <person name="Kwon J.H."/>
            <person name="Andleeb S."/>
            <person name="Burnham C.-A.D."/>
            <person name="Dantas G."/>
        </authorList>
    </citation>
    <scope>NUCLEOTIDE SEQUENCE [LARGE SCALE GENOMIC DNA]</scope>
    <source>
        <strain evidence="5 6">PX_177</strain>
    </source>
</reference>
<feature type="domain" description="GST N-terminal" evidence="3">
    <location>
        <begin position="1"/>
        <end position="83"/>
    </location>
</feature>
<dbReference type="InterPro" id="IPR040079">
    <property type="entry name" value="Glutathione_S-Trfase"/>
</dbReference>
<name>A0A3R8VCC1_9GAMM</name>
<dbReference type="PROSITE" id="PS50404">
    <property type="entry name" value="GST_NTER"/>
    <property type="match status" value="1"/>
</dbReference>
<evidence type="ECO:0000256" key="1">
    <source>
        <dbReference type="ARBA" id="ARBA00012452"/>
    </source>
</evidence>
<dbReference type="GO" id="GO:0004364">
    <property type="term" value="F:glutathione transferase activity"/>
    <property type="evidence" value="ECO:0007669"/>
    <property type="project" value="UniProtKB-EC"/>
</dbReference>
<keyword evidence="2 5" id="KW-0808">Transferase</keyword>
<dbReference type="PROSITE" id="PS50405">
    <property type="entry name" value="GST_CTER"/>
    <property type="match status" value="1"/>
</dbReference>
<dbReference type="PANTHER" id="PTHR43900">
    <property type="entry name" value="GLUTATHIONE S-TRANSFERASE RHO"/>
    <property type="match status" value="1"/>
</dbReference>
<evidence type="ECO:0000256" key="2">
    <source>
        <dbReference type="ARBA" id="ARBA00022679"/>
    </source>
</evidence>
<dbReference type="Pfam" id="PF13409">
    <property type="entry name" value="GST_N_2"/>
    <property type="match status" value="1"/>
</dbReference>
<dbReference type="Pfam" id="PF13410">
    <property type="entry name" value="GST_C_2"/>
    <property type="match status" value="1"/>
</dbReference>
<dbReference type="CDD" id="cd00299">
    <property type="entry name" value="GST_C_family"/>
    <property type="match status" value="1"/>
</dbReference>
<dbReference type="InterPro" id="IPR010987">
    <property type="entry name" value="Glutathione-S-Trfase_C-like"/>
</dbReference>
<evidence type="ECO:0000313" key="5">
    <source>
        <dbReference type="EMBL" id="RRV13990.1"/>
    </source>
</evidence>
<comment type="caution">
    <text evidence="5">The sequence shown here is derived from an EMBL/GenBank/DDBJ whole genome shotgun (WGS) entry which is preliminary data.</text>
</comment>